<evidence type="ECO:0000313" key="7">
    <source>
        <dbReference type="EMBL" id="UXE64749.1"/>
    </source>
</evidence>
<proteinExistence type="predicted"/>
<feature type="transmembrane region" description="Helical" evidence="5">
    <location>
        <begin position="277"/>
        <end position="297"/>
    </location>
</feature>
<feature type="transmembrane region" description="Helical" evidence="5">
    <location>
        <begin position="407"/>
        <end position="430"/>
    </location>
</feature>
<evidence type="ECO:0000259" key="6">
    <source>
        <dbReference type="Pfam" id="PF04932"/>
    </source>
</evidence>
<protein>
    <submittedName>
        <fullName evidence="7">IctB family putative bicarbonate transporter</fullName>
    </submittedName>
</protein>
<evidence type="ECO:0000256" key="5">
    <source>
        <dbReference type="SAM" id="Phobius"/>
    </source>
</evidence>
<feature type="transmembrane region" description="Helical" evidence="5">
    <location>
        <begin position="225"/>
        <end position="241"/>
    </location>
</feature>
<evidence type="ECO:0000256" key="3">
    <source>
        <dbReference type="ARBA" id="ARBA00022989"/>
    </source>
</evidence>
<feature type="transmembrane region" description="Helical" evidence="5">
    <location>
        <begin position="144"/>
        <end position="164"/>
    </location>
</feature>
<gene>
    <name evidence="7" type="ORF">KA717_21865</name>
</gene>
<dbReference type="EMBL" id="CP073041">
    <property type="protein sequence ID" value="UXE64749.1"/>
    <property type="molecule type" value="Genomic_DNA"/>
</dbReference>
<dbReference type="PANTHER" id="PTHR37422">
    <property type="entry name" value="TEICHURONIC ACID BIOSYNTHESIS PROTEIN TUAE"/>
    <property type="match status" value="1"/>
</dbReference>
<dbReference type="PANTHER" id="PTHR37422:SF22">
    <property type="entry name" value="SLR1515 PROTEIN"/>
    <property type="match status" value="1"/>
</dbReference>
<keyword evidence="2 5" id="KW-0812">Transmembrane</keyword>
<organism evidence="7">
    <name type="scientific">Woronichinia naegeliana WA131</name>
    <dbReference type="NCBI Taxonomy" id="2824559"/>
    <lineage>
        <taxon>Bacteria</taxon>
        <taxon>Bacillati</taxon>
        <taxon>Cyanobacteriota</taxon>
        <taxon>Cyanophyceae</taxon>
        <taxon>Synechococcales</taxon>
        <taxon>Coelosphaeriaceae</taxon>
        <taxon>Woronichinia</taxon>
    </lineage>
</organism>
<sequence length="456" mass="50883">MNSVWQQITFQGFSPSEWRSGSYIHRLVGLLSHWTTYSGLWQWSEGLGALLISGVFLLSPFVSTGLIGLIMAATGFYWGLLTLADRKPNGLTPIHLLVILYWGISAIAVGFSPVKMAALVGLGKLTLNMVFFALASRILRNNSLLNRIITVILMVGLAVGAYGIKQQFDGVEQLATWNDPTSDMAGATRVYSYLGNPNLLAAYLLPMISLSIAAFFVWQRWLPKVLAITMVVVDVCCLFFTQSRGGWLGLVGVFLTFLILSYLWWKPYLSPFWQKWLLPSAIASVVVLVGLGLLLVAPLRTRVFSIFAGRNDSSNNFRINVWEGVRSMIRDRPILGIGPGNSAFNKIYPLYMRPKYSALSAYSIYLEILVETGIIGFSCFIWLLTVTFNQGIQQIKRLRQSPSREGFWIMAAIAGMIGLMIHGCVDTVWYRPQVSTLWWFLIAIITSQYAKSLAAE</sequence>
<feature type="transmembrane region" description="Helical" evidence="5">
    <location>
        <begin position="362"/>
        <end position="386"/>
    </location>
</feature>
<reference evidence="7" key="1">
    <citation type="submission" date="2021-04" db="EMBL/GenBank/DDBJ databases">
        <title>Genome sequence of Woronichinia naegeliana from Washington state freshwater lake bloom.</title>
        <authorList>
            <person name="Dreher T.W."/>
        </authorList>
    </citation>
    <scope>NUCLEOTIDE SEQUENCE</scope>
    <source>
        <strain evidence="7">WA131</strain>
    </source>
</reference>
<feature type="transmembrane region" description="Helical" evidence="5">
    <location>
        <begin position="200"/>
        <end position="218"/>
    </location>
</feature>
<feature type="transmembrane region" description="Helical" evidence="5">
    <location>
        <begin position="117"/>
        <end position="135"/>
    </location>
</feature>
<feature type="transmembrane region" description="Helical" evidence="5">
    <location>
        <begin position="247"/>
        <end position="265"/>
    </location>
</feature>
<evidence type="ECO:0000256" key="4">
    <source>
        <dbReference type="ARBA" id="ARBA00023136"/>
    </source>
</evidence>
<dbReference type="Proteomes" id="UP001065613">
    <property type="component" value="Chromosome"/>
</dbReference>
<dbReference type="NCBIfam" id="TIGR00947">
    <property type="entry name" value="2A73"/>
    <property type="match status" value="1"/>
</dbReference>
<keyword evidence="4 5" id="KW-0472">Membrane</keyword>
<feature type="transmembrane region" description="Helical" evidence="5">
    <location>
        <begin position="92"/>
        <end position="111"/>
    </location>
</feature>
<name>A0A977PZ96_9CYAN</name>
<dbReference type="GO" id="GO:0016020">
    <property type="term" value="C:membrane"/>
    <property type="evidence" value="ECO:0007669"/>
    <property type="project" value="UniProtKB-SubCell"/>
</dbReference>
<dbReference type="Pfam" id="PF04932">
    <property type="entry name" value="Wzy_C"/>
    <property type="match status" value="1"/>
</dbReference>
<dbReference type="AlphaFoldDB" id="A0A977PZ96"/>
<comment type="subcellular location">
    <subcellularLocation>
        <location evidence="1">Membrane</location>
        <topology evidence="1">Multi-pass membrane protein</topology>
    </subcellularLocation>
</comment>
<evidence type="ECO:0000256" key="2">
    <source>
        <dbReference type="ARBA" id="ARBA00022692"/>
    </source>
</evidence>
<evidence type="ECO:0000256" key="1">
    <source>
        <dbReference type="ARBA" id="ARBA00004141"/>
    </source>
</evidence>
<dbReference type="InterPro" id="IPR007016">
    <property type="entry name" value="O-antigen_ligase-rel_domated"/>
</dbReference>
<accession>A0A977PZ96</accession>
<dbReference type="KEGG" id="wna:KA717_21865"/>
<dbReference type="InterPro" id="IPR051533">
    <property type="entry name" value="WaaL-like"/>
</dbReference>
<keyword evidence="3 5" id="KW-1133">Transmembrane helix</keyword>
<feature type="domain" description="O-antigen ligase-related" evidence="6">
    <location>
        <begin position="231"/>
        <end position="381"/>
    </location>
</feature>
<dbReference type="InterPro" id="IPR006007">
    <property type="entry name" value="Inorganic_carbon_transpt"/>
</dbReference>
<feature type="transmembrane region" description="Helical" evidence="5">
    <location>
        <begin position="47"/>
        <end position="80"/>
    </location>
</feature>